<dbReference type="InterPro" id="IPR011639">
    <property type="entry name" value="MethylTrfase_TaqI-like_dom"/>
</dbReference>
<dbReference type="SMART" id="SM00487">
    <property type="entry name" value="DEXDc"/>
    <property type="match status" value="1"/>
</dbReference>
<accession>A0A1Z5I9A1</accession>
<dbReference type="InterPro" id="IPR014001">
    <property type="entry name" value="Helicase_ATP-bd"/>
</dbReference>
<evidence type="ECO:0000259" key="1">
    <source>
        <dbReference type="PROSITE" id="PS51192"/>
    </source>
</evidence>
<dbReference type="GO" id="GO:0005524">
    <property type="term" value="F:ATP binding"/>
    <property type="evidence" value="ECO:0007669"/>
    <property type="project" value="InterPro"/>
</dbReference>
<dbReference type="Pfam" id="PF07669">
    <property type="entry name" value="Eco57I"/>
    <property type="match status" value="1"/>
</dbReference>
<protein>
    <submittedName>
        <fullName evidence="2">Helicase</fullName>
    </submittedName>
</protein>
<dbReference type="Gene3D" id="3.40.50.300">
    <property type="entry name" value="P-loop containing nucleotide triphosphate hydrolases"/>
    <property type="match status" value="2"/>
</dbReference>
<dbReference type="InterPro" id="IPR050742">
    <property type="entry name" value="Helicase_Restrict-Modif_Enz"/>
</dbReference>
<dbReference type="GO" id="GO:0032259">
    <property type="term" value="P:methylation"/>
    <property type="evidence" value="ECO:0007669"/>
    <property type="project" value="InterPro"/>
</dbReference>
<reference evidence="2 3" key="1">
    <citation type="submission" date="2015-11" db="EMBL/GenBank/DDBJ databases">
        <title>Draft genome sequences of new species of the genus Lactobacillus isolated from orchardgrass silage.</title>
        <authorList>
            <person name="Tohno M."/>
            <person name="Tanizawa Y."/>
            <person name="Arita M."/>
        </authorList>
    </citation>
    <scope>NUCLEOTIDE SEQUENCE [LARGE SCALE GENOMIC DNA]</scope>
    <source>
        <strain evidence="2 3">IWT30</strain>
    </source>
</reference>
<dbReference type="CDD" id="cd22333">
    <property type="entry name" value="LlaBIII_nuclease-like"/>
    <property type="match status" value="1"/>
</dbReference>
<dbReference type="PANTHER" id="PTHR47396">
    <property type="entry name" value="TYPE I RESTRICTION ENZYME ECOKI R PROTEIN"/>
    <property type="match status" value="1"/>
</dbReference>
<dbReference type="InterPro" id="IPR001650">
    <property type="entry name" value="Helicase_C-like"/>
</dbReference>
<dbReference type="InterPro" id="IPR002052">
    <property type="entry name" value="DNA_methylase_N6_adenine_CS"/>
</dbReference>
<dbReference type="GO" id="GO:0009007">
    <property type="term" value="F:site-specific DNA-methyltransferase (adenine-specific) activity"/>
    <property type="evidence" value="ECO:0007669"/>
    <property type="project" value="UniProtKB-EC"/>
</dbReference>
<sequence length="1589" mass="181338">MDKFDELIEQIDDAGNNIQRDRGTMFEKVVKSFLLNEPVYKNRFDAVWMLAEVPEKYGIPKKDLGVDIVAHDKQTGKLTAVQAKYYQEKVGKGTLNSFLAELGKNYYADGILVSTTDEWNENAEAAFRNLSKPVSILGLSDLKHAAFDWTQFSFNKPQVKIKVNKKQPRDYQVEAIQKALDYFADHERGKLIMAPGTGKTFTSLKIAEALMQQNKARNYKVLYLVPSIQLLSQTLFSWNNDVSDDIELVSFAVTSDRSASKRKTFNNNDEEDLNVEDIGFPATTDAEKLVNNYENLHVNANQLTVVFSTYQSIEVLHQAQEKGFPEFDLIIADEAHRTVGAHALKDKTGMFMKVHSNDVVKSKRRLYQTATPKIYSEDTKKKAVQDSIVIASMDDKTVFGDEIYRLGFGDAVARGILTDYKVEVLAVDASVIHKDMQSSIATENGIGINDIGKIIGVWNAMMKRKSFSNKVDGYPMRRAIAFASVIDKQRSKNRPKAVGSKQITKEFNRVVNEYLGNENPNKFDVEVRHVDGSMNALKKKSEIDWLASDFPDNEARVLSNVKFLTEGIDVPNLDAIIFFAAKKSQIDIVQAVGRIMRKAPDKAYGYIILPIVVPLGESPENVLDNNDEYQAVWQVLNALRSIDERFEATVNKLDLNKQKPHDLNVIGVGKAPNGELKFDNSKNDDLRAFRDPDAVDVVNTTETELQMNWHAIQDAIYGRIVRKVGDRRYLEDWSKDVQKLAERHIRWIEDLINDKRTRFAKTFDKFLSSLQYNINSDIDQRQAIEMLAQHIITKPIFEALFDQYNFVNDNPVSKAMENMIDLMVEAGFDQEQKALEPFYESVRLRARGIDNSAGKQEFIKTLYNNFFTAGFSETTERLGVVFTPVGIVDFIVKSVDEVLNKYFGRGLADENVHVLDPFTGTGTFITRTLQYLADEMRRGEITLADITRKYTQELHANEIILLSYYIAAVNIEAVFDEINGSEKYVPFSGIVLTDTFETTENFEKWGDDLFNKNNKRLLRQQEIPIDVIISNPPYSGDQNNKSYIDNLHYENLERRVNDTYRKTSTAVSSIGLNDSYIKAFRWASDRLGKNGIIGFITNSGFIDKNAMDGVRGAMYGEFNYLYIINLRGSIRGRKGDLAKKEGGNVFDILAGVAISILVKDGSNNHHIFYKDVGDYKTKSEKFKLLTDSKSIFGMKFTEVQPNENNDWVGQRDNIYQGFYPIATKKNSVGIFPQNALGVNTNRDSWVYGFSKESTLQHAKLLIDHYNSELERVRDIDPEKRKMFLSRDSTYIKWSDGLKQRIKRGEKIEFDPTKLVLSLYRPFTKRWLYYDELVIERKRIYYDQFGKENSVIFTSGRGARNLFSALATDLIPNMDCLEKSQGFMRFNNSGDGGLLGGGTDNLSKSFSNHLGMTTDEAYYYVYGVMNSPEYKERYRNELVKDLARIPILMHADKYAEIGEKLFKLHVNYESSEIYKGCKIVYHTLNPNFAVNNKMTFGKNNDKSIIKFNPDITIEGIPLRTYDYILDGRSAVEWIMDQYKVSTDTPSQITDDPNDYSDDPKYIFNLLLRVISVSLKTLDLVEQLPKFELAE</sequence>
<dbReference type="GO" id="GO:0004386">
    <property type="term" value="F:helicase activity"/>
    <property type="evidence" value="ECO:0007669"/>
    <property type="project" value="UniProtKB-KW"/>
</dbReference>
<proteinExistence type="predicted"/>
<keyword evidence="2" id="KW-0067">ATP-binding</keyword>
<dbReference type="Pfam" id="PF22240">
    <property type="entry name" value="ISP_coupler"/>
    <property type="match status" value="1"/>
</dbReference>
<dbReference type="GO" id="GO:0005829">
    <property type="term" value="C:cytosol"/>
    <property type="evidence" value="ECO:0007669"/>
    <property type="project" value="TreeGrafter"/>
</dbReference>
<dbReference type="GO" id="GO:0016787">
    <property type="term" value="F:hydrolase activity"/>
    <property type="evidence" value="ECO:0007669"/>
    <property type="project" value="InterPro"/>
</dbReference>
<evidence type="ECO:0000313" key="3">
    <source>
        <dbReference type="Proteomes" id="UP000198374"/>
    </source>
</evidence>
<dbReference type="GO" id="GO:0006304">
    <property type="term" value="P:DNA modification"/>
    <property type="evidence" value="ECO:0007669"/>
    <property type="project" value="InterPro"/>
</dbReference>
<dbReference type="PRINTS" id="PR00507">
    <property type="entry name" value="N12N6MTFRASE"/>
</dbReference>
<dbReference type="GO" id="GO:0003677">
    <property type="term" value="F:DNA binding"/>
    <property type="evidence" value="ECO:0007669"/>
    <property type="project" value="InterPro"/>
</dbReference>
<dbReference type="SMART" id="SM00490">
    <property type="entry name" value="HELICc"/>
    <property type="match status" value="1"/>
</dbReference>
<name>A0A1Z5I9A1_9LACO</name>
<dbReference type="InterPro" id="IPR041635">
    <property type="entry name" value="Type_ISP_LLaBIII_C"/>
</dbReference>
<dbReference type="EMBL" id="BCMF01000001">
    <property type="protein sequence ID" value="GAW98314.1"/>
    <property type="molecule type" value="Genomic_DNA"/>
</dbReference>
<dbReference type="PROSITE" id="PS51192">
    <property type="entry name" value="HELICASE_ATP_BIND_1"/>
    <property type="match status" value="1"/>
</dbReference>
<dbReference type="PANTHER" id="PTHR47396:SF1">
    <property type="entry name" value="ATP-DEPENDENT HELICASE IRC3-RELATED"/>
    <property type="match status" value="1"/>
</dbReference>
<dbReference type="Pfam" id="PF18135">
    <property type="entry name" value="Type_ISP_C"/>
    <property type="match status" value="1"/>
</dbReference>
<dbReference type="Gene3D" id="3.40.50.150">
    <property type="entry name" value="Vaccinia Virus protein VP39"/>
    <property type="match status" value="1"/>
</dbReference>
<dbReference type="OrthoDB" id="9758243at2"/>
<dbReference type="Pfam" id="PF13156">
    <property type="entry name" value="Mrr_cat_2"/>
    <property type="match status" value="1"/>
</dbReference>
<keyword evidence="2" id="KW-0347">Helicase</keyword>
<dbReference type="Pfam" id="PF00271">
    <property type="entry name" value="Helicase_C"/>
    <property type="match status" value="1"/>
</dbReference>
<dbReference type="PROSITE" id="PS00092">
    <property type="entry name" value="N6_MTASE"/>
    <property type="match status" value="1"/>
</dbReference>
<dbReference type="Pfam" id="PF04851">
    <property type="entry name" value="ResIII"/>
    <property type="match status" value="1"/>
</dbReference>
<feature type="domain" description="Helicase ATP-binding" evidence="1">
    <location>
        <begin position="180"/>
        <end position="390"/>
    </location>
</feature>
<dbReference type="InterPro" id="IPR006935">
    <property type="entry name" value="Helicase/UvrB_N"/>
</dbReference>
<dbReference type="InterPro" id="IPR027417">
    <property type="entry name" value="P-loop_NTPase"/>
</dbReference>
<keyword evidence="2" id="KW-0547">Nucleotide-binding</keyword>
<comment type="caution">
    <text evidence="2">The sequence shown here is derived from an EMBL/GenBank/DDBJ whole genome shotgun (WGS) entry which is preliminary data.</text>
</comment>
<dbReference type="InterPro" id="IPR029063">
    <property type="entry name" value="SAM-dependent_MTases_sf"/>
</dbReference>
<dbReference type="InterPro" id="IPR053980">
    <property type="entry name" value="ISP_coupler"/>
</dbReference>
<gene>
    <name evidence="2" type="ORF">IWT30_00258</name>
</gene>
<keyword evidence="2" id="KW-0378">Hydrolase</keyword>
<dbReference type="InterPro" id="IPR039442">
    <property type="entry name" value="Mrr-like_dom"/>
</dbReference>
<dbReference type="SUPFAM" id="SSF53335">
    <property type="entry name" value="S-adenosyl-L-methionine-dependent methyltransferases"/>
    <property type="match status" value="1"/>
</dbReference>
<organism evidence="2 3">
    <name type="scientific">Secundilactobacillus mixtipabuli</name>
    <dbReference type="NCBI Taxonomy" id="1435342"/>
    <lineage>
        <taxon>Bacteria</taxon>
        <taxon>Bacillati</taxon>
        <taxon>Bacillota</taxon>
        <taxon>Bacilli</taxon>
        <taxon>Lactobacillales</taxon>
        <taxon>Lactobacillaceae</taxon>
        <taxon>Secundilactobacillus</taxon>
    </lineage>
</organism>
<keyword evidence="3" id="KW-1185">Reference proteome</keyword>
<dbReference type="SUPFAM" id="SSF52540">
    <property type="entry name" value="P-loop containing nucleoside triphosphate hydrolases"/>
    <property type="match status" value="2"/>
</dbReference>
<dbReference type="CDD" id="cd18785">
    <property type="entry name" value="SF2_C"/>
    <property type="match status" value="1"/>
</dbReference>
<dbReference type="Proteomes" id="UP000198374">
    <property type="component" value="Unassembled WGS sequence"/>
</dbReference>
<evidence type="ECO:0000313" key="2">
    <source>
        <dbReference type="EMBL" id="GAW98314.1"/>
    </source>
</evidence>
<dbReference type="RefSeq" id="WP_089108142.1">
    <property type="nucleotide sequence ID" value="NZ_BCMF01000001.1"/>
</dbReference>